<dbReference type="InterPro" id="IPR008969">
    <property type="entry name" value="CarboxyPept-like_regulatory"/>
</dbReference>
<dbReference type="PROSITE" id="PS52016">
    <property type="entry name" value="TONB_DEPENDENT_REC_3"/>
    <property type="match status" value="1"/>
</dbReference>
<accession>A0A0B8TBF4</accession>
<dbReference type="Gene3D" id="2.40.170.20">
    <property type="entry name" value="TonB-dependent receptor, beta-barrel domain"/>
    <property type="match status" value="1"/>
</dbReference>
<reference evidence="10" key="1">
    <citation type="submission" date="2014-04" db="EMBL/GenBank/DDBJ databases">
        <title>Whole-Genome optical mapping and complete genome sequence of Sphingobacterium deserti sp. nov., a new spaces isolated from desert in the west of China.</title>
        <authorList>
            <person name="Teng C."/>
            <person name="Zhou Z."/>
            <person name="Li X."/>
            <person name="Chen M."/>
            <person name="Lin M."/>
            <person name="Wang L."/>
            <person name="Su S."/>
            <person name="Zhang C."/>
            <person name="Zhang W."/>
        </authorList>
    </citation>
    <scope>NUCLEOTIDE SEQUENCE [LARGE SCALE GENOMIC DNA]</scope>
    <source>
        <strain evidence="10">ACCC05744</strain>
    </source>
</reference>
<dbReference type="RefSeq" id="WP_206537979.1">
    <property type="nucleotide sequence ID" value="NZ_JJMU01000010.1"/>
</dbReference>
<keyword evidence="3 7" id="KW-1134">Transmembrane beta strand</keyword>
<evidence type="ECO:0000256" key="7">
    <source>
        <dbReference type="PROSITE-ProRule" id="PRU01360"/>
    </source>
</evidence>
<comment type="similarity">
    <text evidence="7">Belongs to the TonB-dependent receptor family.</text>
</comment>
<dbReference type="InterPro" id="IPR023996">
    <property type="entry name" value="TonB-dep_OMP_SusC/RagA"/>
</dbReference>
<comment type="caution">
    <text evidence="9">The sequence shown here is derived from an EMBL/GenBank/DDBJ whole genome shotgun (WGS) entry which is preliminary data.</text>
</comment>
<dbReference type="InterPro" id="IPR039426">
    <property type="entry name" value="TonB-dep_rcpt-like"/>
</dbReference>
<dbReference type="AlphaFoldDB" id="A0A0B8TBF4"/>
<keyword evidence="10" id="KW-1185">Reference proteome</keyword>
<protein>
    <recommendedName>
        <fullName evidence="8">TonB-dependent receptor plug domain-containing protein</fullName>
    </recommendedName>
</protein>
<evidence type="ECO:0000256" key="3">
    <source>
        <dbReference type="ARBA" id="ARBA00022452"/>
    </source>
</evidence>
<evidence type="ECO:0000256" key="5">
    <source>
        <dbReference type="ARBA" id="ARBA00023136"/>
    </source>
</evidence>
<proteinExistence type="inferred from homology"/>
<evidence type="ECO:0000259" key="8">
    <source>
        <dbReference type="Pfam" id="PF07715"/>
    </source>
</evidence>
<dbReference type="Gene3D" id="2.170.130.10">
    <property type="entry name" value="TonB-dependent receptor, plug domain"/>
    <property type="match status" value="1"/>
</dbReference>
<feature type="domain" description="TonB-dependent receptor plug" evidence="8">
    <location>
        <begin position="232"/>
        <end position="337"/>
    </location>
</feature>
<dbReference type="NCBIfam" id="TIGR04057">
    <property type="entry name" value="SusC_RagA_signa"/>
    <property type="match status" value="1"/>
</dbReference>
<gene>
    <name evidence="9" type="ORF">DI53_0609</name>
</gene>
<keyword evidence="6 7" id="KW-0998">Cell outer membrane</keyword>
<dbReference type="SUPFAM" id="SSF49464">
    <property type="entry name" value="Carboxypeptidase regulatory domain-like"/>
    <property type="match status" value="1"/>
</dbReference>
<name>A0A0B8TBF4_9SPHI</name>
<dbReference type="Pfam" id="PF13715">
    <property type="entry name" value="CarbopepD_reg_2"/>
    <property type="match status" value="1"/>
</dbReference>
<evidence type="ECO:0000256" key="2">
    <source>
        <dbReference type="ARBA" id="ARBA00022448"/>
    </source>
</evidence>
<evidence type="ECO:0000313" key="9">
    <source>
        <dbReference type="EMBL" id="KGE15505.1"/>
    </source>
</evidence>
<dbReference type="InterPro" id="IPR023997">
    <property type="entry name" value="TonB-dep_OMP_SusC/RagA_CS"/>
</dbReference>
<keyword evidence="2 7" id="KW-0813">Transport</keyword>
<evidence type="ECO:0000256" key="6">
    <source>
        <dbReference type="ARBA" id="ARBA00023237"/>
    </source>
</evidence>
<dbReference type="PATRIC" id="fig|1229276.3.peg.633"/>
<dbReference type="STRING" id="1229276.DI53_0609"/>
<sequence length="1120" mass="124569">MKLLLRLGYLLSIDRGRHQAYSKLCFLGYLIINLNLLLLMGSSVQAQSATFSQKVTIKMKNGQLKDFMEELSKQSGYDFLYEKAYLKTANPVTLDVRHADVRTVLSIAFRDQPFSYSIQGKMIILKNRDNKTAKTEYPAQQSIKGVVHDMNNSPLPGVNISLAQGTPITASDEKGLFEITYSKEQSEFVFRLMGYAEKKISVRDETFLSVTLSPITDSLDEVVVVGYGTQKKLNVVGSVSTVKAEQIVNKPVTNLAEALTGEAPGLTITQSSGQPGTVNTSLRIRGEGTWGNSAPLVLVDGVAMNMFDVMPSDVESVTVLKDASAAAIYGSRAANGVILVTTKSGKAGKLAITYNGSVGQQYATRLPKPASSWQYAEMYNKVAENITGVPGSTFSPEKIDRMKNGGDPDVLEGNTNWYKELIKPALQTMHNLTMQNGNDKTTYLGSLGYTKQDGVINSTYDRYNMRLNTTTKFNDWLKVGANMSYINDERKESPSGAAASYYYVPRSMPYYPVQYSDGTWSFLSAPQNAVRRSTYDYGLQSVRGDKLSVLVSPEISPIAGLVIKGTFGYESKSFLQKRSTNIVKYDAFAPAGQAENIIIARNEQSDDYTQERNFTGFLTANYSKTILAHSFSAMVGLSAESMRYNSLQGSRKDFPSNDFSEISLGDINTSQAYGTSYEQSLASIFGRINYSYDNKYIFETSVRRDGSSKFARGSKWGTFPAFSLGWRISEEKFFESFKSAIPEFKLKASWGRLGNNQIDNFLFLSTYAAGNSYIFETGLQSSFREAIMGNNLITWETTTHKNLGFDLSTLKGKLDISFDWYDRVTDNILLNLEAPSLLGITAPIQNAGSVQNRGWEISMGWKDQIGENFKYNVTANLSDVRNKVLDLKGYRSATTSLTTRIEGQPLNALFGWETLGIATSQELYDQHATVMKAFIPNWSIGDIIVRDRDGDGQITALDKTVIGNTIPRYTYGLTLGGQYKKLDFNLLFQGVGKRDGYLGGDVIEPMGIFSALEEHYLESFDPKRPNADAYYPRLLGAEQRHNWQNYSHWIQNAAYLRLKNVAIGYSFIFPKASIRSVRAYVSGQNLLTFTKYRVFDPENGLNSISFPNVAIYTLGINVDF</sequence>
<evidence type="ECO:0000313" key="10">
    <source>
        <dbReference type="Proteomes" id="UP000031802"/>
    </source>
</evidence>
<dbReference type="GO" id="GO:0009279">
    <property type="term" value="C:cell outer membrane"/>
    <property type="evidence" value="ECO:0007669"/>
    <property type="project" value="UniProtKB-SubCell"/>
</dbReference>
<keyword evidence="4 7" id="KW-0812">Transmembrane</keyword>
<comment type="subcellular location">
    <subcellularLocation>
        <location evidence="1 7">Cell outer membrane</location>
        <topology evidence="1 7">Multi-pass membrane protein</topology>
    </subcellularLocation>
</comment>
<dbReference type="EMBL" id="JJMU01000010">
    <property type="protein sequence ID" value="KGE15505.1"/>
    <property type="molecule type" value="Genomic_DNA"/>
</dbReference>
<dbReference type="InterPro" id="IPR012910">
    <property type="entry name" value="Plug_dom"/>
</dbReference>
<keyword evidence="5 7" id="KW-0472">Membrane</keyword>
<evidence type="ECO:0000256" key="4">
    <source>
        <dbReference type="ARBA" id="ARBA00022692"/>
    </source>
</evidence>
<organism evidence="9 10">
    <name type="scientific">Sphingobacterium deserti</name>
    <dbReference type="NCBI Taxonomy" id="1229276"/>
    <lineage>
        <taxon>Bacteria</taxon>
        <taxon>Pseudomonadati</taxon>
        <taxon>Bacteroidota</taxon>
        <taxon>Sphingobacteriia</taxon>
        <taxon>Sphingobacteriales</taxon>
        <taxon>Sphingobacteriaceae</taxon>
        <taxon>Sphingobacterium</taxon>
    </lineage>
</organism>
<dbReference type="FunFam" id="2.170.130.10:FF:000003">
    <property type="entry name" value="SusC/RagA family TonB-linked outer membrane protein"/>
    <property type="match status" value="1"/>
</dbReference>
<evidence type="ECO:0000256" key="1">
    <source>
        <dbReference type="ARBA" id="ARBA00004571"/>
    </source>
</evidence>
<reference evidence="9 10" key="2">
    <citation type="journal article" date="2015" name="PLoS ONE">
        <title>Whole-Genome Optical Mapping and Finished Genome Sequence of Sphingobacterium deserti sp. nov., a New Species Isolated from the Western Desert of China.</title>
        <authorList>
            <person name="Teng C."/>
            <person name="Zhou Z."/>
            <person name="Molnar I."/>
            <person name="Li X."/>
            <person name="Tang R."/>
            <person name="Chen M."/>
            <person name="Wang L."/>
            <person name="Su S."/>
            <person name="Zhang W."/>
            <person name="Lin M."/>
        </authorList>
    </citation>
    <scope>NUCLEOTIDE SEQUENCE [LARGE SCALE GENOMIC DNA]</scope>
    <source>
        <strain evidence="10">ACCC05744</strain>
    </source>
</reference>
<dbReference type="Pfam" id="PF07715">
    <property type="entry name" value="Plug"/>
    <property type="match status" value="1"/>
</dbReference>
<dbReference type="SUPFAM" id="SSF56935">
    <property type="entry name" value="Porins"/>
    <property type="match status" value="1"/>
</dbReference>
<dbReference type="Proteomes" id="UP000031802">
    <property type="component" value="Unassembled WGS sequence"/>
</dbReference>
<dbReference type="InterPro" id="IPR037066">
    <property type="entry name" value="Plug_dom_sf"/>
</dbReference>
<dbReference type="InterPro" id="IPR036942">
    <property type="entry name" value="Beta-barrel_TonB_sf"/>
</dbReference>
<dbReference type="NCBIfam" id="TIGR04056">
    <property type="entry name" value="OMP_RagA_SusC"/>
    <property type="match status" value="1"/>
</dbReference>
<dbReference type="eggNOG" id="COG4771">
    <property type="taxonomic scope" value="Bacteria"/>
</dbReference>